<feature type="compositionally biased region" description="Basic and acidic residues" evidence="8">
    <location>
        <begin position="8"/>
        <end position="72"/>
    </location>
</feature>
<feature type="transmembrane region" description="Helical" evidence="9">
    <location>
        <begin position="630"/>
        <end position="647"/>
    </location>
</feature>
<evidence type="ECO:0000313" key="12">
    <source>
        <dbReference type="Proteomes" id="UP001150569"/>
    </source>
</evidence>
<feature type="region of interest" description="Disordered" evidence="8">
    <location>
        <begin position="1"/>
        <end position="72"/>
    </location>
</feature>
<dbReference type="SUPFAM" id="SSF52540">
    <property type="entry name" value="P-loop containing nucleoside triphosphate hydrolases"/>
    <property type="match status" value="1"/>
</dbReference>
<dbReference type="Pfam" id="PF00005">
    <property type="entry name" value="ABC_tran"/>
    <property type="match status" value="1"/>
</dbReference>
<keyword evidence="6 9" id="KW-1133">Transmembrane helix</keyword>
<gene>
    <name evidence="11" type="ORF">IWQ60_003274</name>
</gene>
<dbReference type="Pfam" id="PF01061">
    <property type="entry name" value="ABC2_membrane"/>
    <property type="match status" value="1"/>
</dbReference>
<keyword evidence="3 9" id="KW-0812">Transmembrane</keyword>
<evidence type="ECO:0000256" key="1">
    <source>
        <dbReference type="ARBA" id="ARBA00004141"/>
    </source>
</evidence>
<evidence type="ECO:0000313" key="11">
    <source>
        <dbReference type="EMBL" id="KAJ1927051.1"/>
    </source>
</evidence>
<dbReference type="PANTHER" id="PTHR48041">
    <property type="entry name" value="ABC TRANSPORTER G FAMILY MEMBER 28"/>
    <property type="match status" value="1"/>
</dbReference>
<dbReference type="AlphaFoldDB" id="A0A9W8DUY5"/>
<evidence type="ECO:0000256" key="6">
    <source>
        <dbReference type="ARBA" id="ARBA00022989"/>
    </source>
</evidence>
<sequence>MVLNPYKRTSDDRGSASTYEKEHNSASAYEKEPSSASTYEKEPNSASAYEKDPNSASAYEKDPNSVSAYEKDPNSVTIDVNLDYHHDSACLNSSSNAATSRSGSSGLAWCNLRYQVPTATKGIRRLGINWRSLLDDLSGEVRPGEMVAIMGSSGAGKSTLLNALSGRLKTGRLEGTITFNGTQRVPRLFKKQAAYVEQDDLMYPQLSVRETIQYAATLKLPAKNYSIEAKRARVEEVIKALRLDRCADTVIGDSYTRGISGGERKRTSIGVELVTEPEFMFLDEATSGLDSNSALHVCQVVRDLCRDRDIGVLMTIHQPSAKTFNLFDKIILLCRGQVVYSGPRADTLDYFASLGYHCGQHENPADFFMDLVTFDESTPEAMLLSKARIERLTENFRAQMLTATPASTVSLETVATTDFTLPPPPRYGKTAGSALTIYPPLPINSSSLSIRHGPSDVAPWALSWPAEFLVLLERCWKAQVRAKFAIAAFVVRTAIIILLIGFTFFQIDTAQSSIQNRIGILFFIPIDLMLGAVMPRLLSFSLQADILLRERSSGSYRVSSFYLAKFLTELPFVVVLDALYLTAVYFMTHLQYDASKYFTFMGVTLLVVVTSVVLGMAVGAVFRRLQLSQIIAPLIIIFLLLFGGNLVNTDTVTPALSWIRFISPVFYSYHALTRNEFIGLVFSCGDNKQCLATGAQVISYYNLEAFEIDQCVGMICVMMVVYNIIAYTALRVNYKPRHLWI</sequence>
<dbReference type="Gene3D" id="3.40.50.300">
    <property type="entry name" value="P-loop containing nucleotide triphosphate hydrolases"/>
    <property type="match status" value="1"/>
</dbReference>
<dbReference type="GO" id="GO:0005524">
    <property type="term" value="F:ATP binding"/>
    <property type="evidence" value="ECO:0007669"/>
    <property type="project" value="UniProtKB-KW"/>
</dbReference>
<dbReference type="OrthoDB" id="66620at2759"/>
<evidence type="ECO:0000256" key="3">
    <source>
        <dbReference type="ARBA" id="ARBA00022692"/>
    </source>
</evidence>
<evidence type="ECO:0000256" key="2">
    <source>
        <dbReference type="ARBA" id="ARBA00022448"/>
    </source>
</evidence>
<dbReference type="PANTHER" id="PTHR48041:SF122">
    <property type="entry name" value="ABC TRANSPORTER DOMAIN-CONTAINING PROTEIN"/>
    <property type="match status" value="1"/>
</dbReference>
<dbReference type="Proteomes" id="UP001150569">
    <property type="component" value="Unassembled WGS sequence"/>
</dbReference>
<name>A0A9W8DUY5_9FUNG</name>
<dbReference type="InterPro" id="IPR027417">
    <property type="entry name" value="P-loop_NTPase"/>
</dbReference>
<comment type="caution">
    <text evidence="11">The sequence shown here is derived from an EMBL/GenBank/DDBJ whole genome shotgun (WGS) entry which is preliminary data.</text>
</comment>
<evidence type="ECO:0000256" key="7">
    <source>
        <dbReference type="ARBA" id="ARBA00023136"/>
    </source>
</evidence>
<keyword evidence="5" id="KW-0067">ATP-binding</keyword>
<keyword evidence="2" id="KW-0813">Transport</keyword>
<keyword evidence="7 9" id="KW-0472">Membrane</keyword>
<feature type="transmembrane region" description="Helical" evidence="9">
    <location>
        <begin position="712"/>
        <end position="730"/>
    </location>
</feature>
<feature type="transmembrane region" description="Helical" evidence="9">
    <location>
        <begin position="519"/>
        <end position="540"/>
    </location>
</feature>
<dbReference type="InterPro" id="IPR003593">
    <property type="entry name" value="AAA+_ATPase"/>
</dbReference>
<protein>
    <recommendedName>
        <fullName evidence="10">ABC transporter domain-containing protein</fullName>
    </recommendedName>
</protein>
<keyword evidence="12" id="KW-1185">Reference proteome</keyword>
<dbReference type="GO" id="GO:0016020">
    <property type="term" value="C:membrane"/>
    <property type="evidence" value="ECO:0007669"/>
    <property type="project" value="UniProtKB-SubCell"/>
</dbReference>
<dbReference type="InterPro" id="IPR050352">
    <property type="entry name" value="ABCG_transporters"/>
</dbReference>
<dbReference type="InterPro" id="IPR003439">
    <property type="entry name" value="ABC_transporter-like_ATP-bd"/>
</dbReference>
<dbReference type="PROSITE" id="PS50893">
    <property type="entry name" value="ABC_TRANSPORTER_2"/>
    <property type="match status" value="1"/>
</dbReference>
<dbReference type="EMBL" id="JANBPT010000137">
    <property type="protein sequence ID" value="KAJ1927051.1"/>
    <property type="molecule type" value="Genomic_DNA"/>
</dbReference>
<evidence type="ECO:0000256" key="8">
    <source>
        <dbReference type="SAM" id="MobiDB-lite"/>
    </source>
</evidence>
<dbReference type="Pfam" id="PF19055">
    <property type="entry name" value="ABC2_membrane_7"/>
    <property type="match status" value="1"/>
</dbReference>
<evidence type="ECO:0000259" key="10">
    <source>
        <dbReference type="PROSITE" id="PS50893"/>
    </source>
</evidence>
<evidence type="ECO:0000256" key="5">
    <source>
        <dbReference type="ARBA" id="ARBA00022840"/>
    </source>
</evidence>
<feature type="domain" description="ABC transporter" evidence="10">
    <location>
        <begin position="118"/>
        <end position="360"/>
    </location>
</feature>
<proteinExistence type="predicted"/>
<comment type="subcellular location">
    <subcellularLocation>
        <location evidence="1">Membrane</location>
        <topology evidence="1">Multi-pass membrane protein</topology>
    </subcellularLocation>
</comment>
<dbReference type="GO" id="GO:0016887">
    <property type="term" value="F:ATP hydrolysis activity"/>
    <property type="evidence" value="ECO:0007669"/>
    <property type="project" value="InterPro"/>
</dbReference>
<dbReference type="InterPro" id="IPR013525">
    <property type="entry name" value="ABC2_TM"/>
</dbReference>
<keyword evidence="4" id="KW-0547">Nucleotide-binding</keyword>
<organism evidence="11 12">
    <name type="scientific">Tieghemiomyces parasiticus</name>
    <dbReference type="NCBI Taxonomy" id="78921"/>
    <lineage>
        <taxon>Eukaryota</taxon>
        <taxon>Fungi</taxon>
        <taxon>Fungi incertae sedis</taxon>
        <taxon>Zoopagomycota</taxon>
        <taxon>Kickxellomycotina</taxon>
        <taxon>Dimargaritomycetes</taxon>
        <taxon>Dimargaritales</taxon>
        <taxon>Dimargaritaceae</taxon>
        <taxon>Tieghemiomyces</taxon>
    </lineage>
</organism>
<reference evidence="11" key="1">
    <citation type="submission" date="2022-07" db="EMBL/GenBank/DDBJ databases">
        <title>Phylogenomic reconstructions and comparative analyses of Kickxellomycotina fungi.</title>
        <authorList>
            <person name="Reynolds N.K."/>
            <person name="Stajich J.E."/>
            <person name="Barry K."/>
            <person name="Grigoriev I.V."/>
            <person name="Crous P."/>
            <person name="Smith M.E."/>
        </authorList>
    </citation>
    <scope>NUCLEOTIDE SEQUENCE</scope>
    <source>
        <strain evidence="11">RSA 861</strain>
    </source>
</reference>
<feature type="transmembrane region" description="Helical" evidence="9">
    <location>
        <begin position="484"/>
        <end position="507"/>
    </location>
</feature>
<dbReference type="InterPro" id="IPR043926">
    <property type="entry name" value="ABCG_dom"/>
</dbReference>
<accession>A0A9W8DUY5</accession>
<feature type="transmembrane region" description="Helical" evidence="9">
    <location>
        <begin position="597"/>
        <end position="618"/>
    </location>
</feature>
<dbReference type="SMART" id="SM00382">
    <property type="entry name" value="AAA"/>
    <property type="match status" value="1"/>
</dbReference>
<feature type="transmembrane region" description="Helical" evidence="9">
    <location>
        <begin position="561"/>
        <end position="585"/>
    </location>
</feature>
<evidence type="ECO:0000256" key="9">
    <source>
        <dbReference type="SAM" id="Phobius"/>
    </source>
</evidence>
<dbReference type="GO" id="GO:0140359">
    <property type="term" value="F:ABC-type transporter activity"/>
    <property type="evidence" value="ECO:0007669"/>
    <property type="project" value="InterPro"/>
</dbReference>
<evidence type="ECO:0000256" key="4">
    <source>
        <dbReference type="ARBA" id="ARBA00022741"/>
    </source>
</evidence>